<dbReference type="Pfam" id="PF00561">
    <property type="entry name" value="Abhydrolase_1"/>
    <property type="match status" value="1"/>
</dbReference>
<proteinExistence type="predicted"/>
<dbReference type="InterPro" id="IPR000639">
    <property type="entry name" value="Epox_hydrolase-like"/>
</dbReference>
<dbReference type="Proteomes" id="UP000182229">
    <property type="component" value="Unassembled WGS sequence"/>
</dbReference>
<dbReference type="Gene3D" id="3.40.50.1820">
    <property type="entry name" value="alpha/beta hydrolase"/>
    <property type="match status" value="1"/>
</dbReference>
<organism evidence="3 4">
    <name type="scientific">Cystobacter ferrugineus</name>
    <dbReference type="NCBI Taxonomy" id="83449"/>
    <lineage>
        <taxon>Bacteria</taxon>
        <taxon>Pseudomonadati</taxon>
        <taxon>Myxococcota</taxon>
        <taxon>Myxococcia</taxon>
        <taxon>Myxococcales</taxon>
        <taxon>Cystobacterineae</taxon>
        <taxon>Archangiaceae</taxon>
        <taxon>Cystobacter</taxon>
    </lineage>
</organism>
<dbReference type="PRINTS" id="PR00111">
    <property type="entry name" value="ABHYDROLASE"/>
</dbReference>
<dbReference type="SUPFAM" id="SSF53474">
    <property type="entry name" value="alpha/beta-Hydrolases"/>
    <property type="match status" value="1"/>
</dbReference>
<comment type="caution">
    <text evidence="3">The sequence shown here is derived from an EMBL/GenBank/DDBJ whole genome shotgun (WGS) entry which is preliminary data.</text>
</comment>
<reference evidence="4" key="1">
    <citation type="submission" date="2016-11" db="EMBL/GenBank/DDBJ databases">
        <authorList>
            <person name="Shukria A."/>
            <person name="Stevens D.C."/>
        </authorList>
    </citation>
    <scope>NUCLEOTIDE SEQUENCE [LARGE SCALE GENOMIC DNA]</scope>
    <source>
        <strain evidence="4">Cbfe23</strain>
    </source>
</reference>
<dbReference type="InterPro" id="IPR000073">
    <property type="entry name" value="AB_hydrolase_1"/>
</dbReference>
<dbReference type="RefSeq" id="WP_071899155.1">
    <property type="nucleotide sequence ID" value="NZ_MPIN01000003.1"/>
</dbReference>
<dbReference type="PANTHER" id="PTHR43329">
    <property type="entry name" value="EPOXIDE HYDROLASE"/>
    <property type="match status" value="1"/>
</dbReference>
<keyword evidence="4" id="KW-1185">Reference proteome</keyword>
<dbReference type="PRINTS" id="PR00412">
    <property type="entry name" value="EPOXHYDRLASE"/>
</dbReference>
<dbReference type="STRING" id="83449.BON30_12675"/>
<dbReference type="GO" id="GO:0016787">
    <property type="term" value="F:hydrolase activity"/>
    <property type="evidence" value="ECO:0007669"/>
    <property type="project" value="UniProtKB-KW"/>
</dbReference>
<accession>A0A1L9BE54</accession>
<feature type="domain" description="AB hydrolase-1" evidence="2">
    <location>
        <begin position="25"/>
        <end position="300"/>
    </location>
</feature>
<reference evidence="3 4" key="2">
    <citation type="submission" date="2016-12" db="EMBL/GenBank/DDBJ databases">
        <title>Draft Genome Sequence of Cystobacter ferrugineus Strain Cbfe23.</title>
        <authorList>
            <person name="Akbar S."/>
            <person name="Dowd S.E."/>
            <person name="Stevens D.C."/>
        </authorList>
    </citation>
    <scope>NUCLEOTIDE SEQUENCE [LARGE SCALE GENOMIC DNA]</scope>
    <source>
        <strain evidence="3 4">Cbfe23</strain>
    </source>
</reference>
<gene>
    <name evidence="3" type="ORF">BON30_12675</name>
</gene>
<keyword evidence="1 3" id="KW-0378">Hydrolase</keyword>
<dbReference type="InterPro" id="IPR029058">
    <property type="entry name" value="AB_hydrolase_fold"/>
</dbReference>
<protein>
    <submittedName>
        <fullName evidence="3">Epoxide hydrolase</fullName>
    </submittedName>
</protein>
<name>A0A1L9BE54_9BACT</name>
<evidence type="ECO:0000313" key="3">
    <source>
        <dbReference type="EMBL" id="OJH40523.1"/>
    </source>
</evidence>
<evidence type="ECO:0000259" key="2">
    <source>
        <dbReference type="Pfam" id="PF00561"/>
    </source>
</evidence>
<evidence type="ECO:0000256" key="1">
    <source>
        <dbReference type="ARBA" id="ARBA00022801"/>
    </source>
</evidence>
<dbReference type="AlphaFoldDB" id="A0A1L9BE54"/>
<dbReference type="EMBL" id="MPIN01000003">
    <property type="protein sequence ID" value="OJH40523.1"/>
    <property type="molecule type" value="Genomic_DNA"/>
</dbReference>
<sequence length="318" mass="35223">MTDIKHRTVKTNGIHLHIAEAGEGPLVLLLHGWPESWYSWRHQLPVLAAAGYHAVAPDVRGYGRSDKPREIEAYSMKNLLADYVGLLDALGEKTAVVVGHDWGSAMAWNSAALYPDRYRAVVGMSVPHLGRSPMPPTRLFKTMFGDKWFYILYFQEPGAAEAEFEADIPRTMRTILAGVPRVDSTAEAVQAKKKGDKFLTGLDTPGMLPAWLTEDDVAYFAKEFAGSGFRGGLNRYRNMDRDWEELPELATVKIEQPALFIIGEKDSGRAFAPVDPMKQLVPNLEELLVIPGAGHWIQQERAAEVNAALLAFLKGLPA</sequence>
<dbReference type="OrthoDB" id="5338718at2"/>
<evidence type="ECO:0000313" key="4">
    <source>
        <dbReference type="Proteomes" id="UP000182229"/>
    </source>
</evidence>